<dbReference type="InterPro" id="IPR008927">
    <property type="entry name" value="6-PGluconate_DH-like_C_sf"/>
</dbReference>
<dbReference type="Pfam" id="PF14748">
    <property type="entry name" value="P5CR_dimer"/>
    <property type="match status" value="1"/>
</dbReference>
<name>A0A9W8AVX4_9FUNG</name>
<feature type="region of interest" description="Disordered" evidence="1">
    <location>
        <begin position="1"/>
        <end position="24"/>
    </location>
</feature>
<evidence type="ECO:0000256" key="1">
    <source>
        <dbReference type="SAM" id="MobiDB-lite"/>
    </source>
</evidence>
<organism evidence="3 4">
    <name type="scientific">Dimargaris verticillata</name>
    <dbReference type="NCBI Taxonomy" id="2761393"/>
    <lineage>
        <taxon>Eukaryota</taxon>
        <taxon>Fungi</taxon>
        <taxon>Fungi incertae sedis</taxon>
        <taxon>Zoopagomycota</taxon>
        <taxon>Kickxellomycotina</taxon>
        <taxon>Dimargaritomycetes</taxon>
        <taxon>Dimargaritales</taxon>
        <taxon>Dimargaritaceae</taxon>
        <taxon>Dimargaris</taxon>
    </lineage>
</organism>
<keyword evidence="4" id="KW-1185">Reference proteome</keyword>
<dbReference type="Proteomes" id="UP001151582">
    <property type="component" value="Unassembled WGS sequence"/>
</dbReference>
<evidence type="ECO:0000259" key="2">
    <source>
        <dbReference type="Pfam" id="PF14748"/>
    </source>
</evidence>
<dbReference type="EMBL" id="JANBQB010001624">
    <property type="protein sequence ID" value="KAJ1970783.1"/>
    <property type="molecule type" value="Genomic_DNA"/>
</dbReference>
<dbReference type="Gene3D" id="1.10.3730.10">
    <property type="entry name" value="ProC C-terminal domain-like"/>
    <property type="match status" value="1"/>
</dbReference>
<dbReference type="SUPFAM" id="SSF48179">
    <property type="entry name" value="6-phosphogluconate dehydrogenase C-terminal domain-like"/>
    <property type="match status" value="1"/>
</dbReference>
<feature type="domain" description="Pyrroline-5-carboxylate reductase dimerisation" evidence="2">
    <location>
        <begin position="5"/>
        <end position="54"/>
    </location>
</feature>
<sequence>MVLGTTDDNAASLRKKVTSPKGTTEAAVNTMITEGMQEAVIKGVLAASHRSKELADMLGQQ</sequence>
<accession>A0A9W8AVX4</accession>
<evidence type="ECO:0000313" key="3">
    <source>
        <dbReference type="EMBL" id="KAJ1970783.1"/>
    </source>
</evidence>
<dbReference type="AlphaFoldDB" id="A0A9W8AVX4"/>
<reference evidence="3" key="1">
    <citation type="submission" date="2022-07" db="EMBL/GenBank/DDBJ databases">
        <title>Phylogenomic reconstructions and comparative analyses of Kickxellomycotina fungi.</title>
        <authorList>
            <person name="Reynolds N.K."/>
            <person name="Stajich J.E."/>
            <person name="Barry K."/>
            <person name="Grigoriev I.V."/>
            <person name="Crous P."/>
            <person name="Smith M.E."/>
        </authorList>
    </citation>
    <scope>NUCLEOTIDE SEQUENCE</scope>
    <source>
        <strain evidence="3">RSA 567</strain>
    </source>
</reference>
<proteinExistence type="predicted"/>
<dbReference type="InterPro" id="IPR029036">
    <property type="entry name" value="P5CR_dimer"/>
</dbReference>
<evidence type="ECO:0000313" key="4">
    <source>
        <dbReference type="Proteomes" id="UP001151582"/>
    </source>
</evidence>
<gene>
    <name evidence="3" type="ORF">H4R34_005954</name>
</gene>
<comment type="caution">
    <text evidence="3">The sequence shown here is derived from an EMBL/GenBank/DDBJ whole genome shotgun (WGS) entry which is preliminary data.</text>
</comment>
<dbReference type="OrthoDB" id="10263291at2759"/>
<protein>
    <recommendedName>
        <fullName evidence="2">Pyrroline-5-carboxylate reductase dimerisation domain-containing protein</fullName>
    </recommendedName>
</protein>